<name>A0A820N9L5_9BILA</name>
<organism evidence="1 2">
    <name type="scientific">Rotaria sordida</name>
    <dbReference type="NCBI Taxonomy" id="392033"/>
    <lineage>
        <taxon>Eukaryota</taxon>
        <taxon>Metazoa</taxon>
        <taxon>Spiralia</taxon>
        <taxon>Gnathifera</taxon>
        <taxon>Rotifera</taxon>
        <taxon>Eurotatoria</taxon>
        <taxon>Bdelloidea</taxon>
        <taxon>Philodinida</taxon>
        <taxon>Philodinidae</taxon>
        <taxon>Rotaria</taxon>
    </lineage>
</organism>
<evidence type="ECO:0000313" key="1">
    <source>
        <dbReference type="EMBL" id="CAF4385685.1"/>
    </source>
</evidence>
<dbReference type="Proteomes" id="UP000663836">
    <property type="component" value="Unassembled WGS sequence"/>
</dbReference>
<evidence type="ECO:0000313" key="2">
    <source>
        <dbReference type="Proteomes" id="UP000663836"/>
    </source>
</evidence>
<gene>
    <name evidence="1" type="ORF">JBS370_LOCUS42996</name>
</gene>
<comment type="caution">
    <text evidence="1">The sequence shown here is derived from an EMBL/GenBank/DDBJ whole genome shotgun (WGS) entry which is preliminary data.</text>
</comment>
<feature type="non-terminal residue" evidence="1">
    <location>
        <position position="1"/>
    </location>
</feature>
<accession>A0A820N9L5</accession>
<proteinExistence type="predicted"/>
<reference evidence="1" key="1">
    <citation type="submission" date="2021-02" db="EMBL/GenBank/DDBJ databases">
        <authorList>
            <person name="Nowell W R."/>
        </authorList>
    </citation>
    <scope>NUCLEOTIDE SEQUENCE</scope>
</reference>
<sequence>MAATVSIDDNSRLPENVLELEGDDFNNFDKYSYCNFKPKSCWNISKISLVCKNIKTESISYILSTSVNNAPLILF</sequence>
<dbReference type="EMBL" id="CAJOBD010061905">
    <property type="protein sequence ID" value="CAF4385685.1"/>
    <property type="molecule type" value="Genomic_DNA"/>
</dbReference>
<dbReference type="AlphaFoldDB" id="A0A820N9L5"/>
<protein>
    <submittedName>
        <fullName evidence="1">Uncharacterized protein</fullName>
    </submittedName>
</protein>